<feature type="domain" description="Large ribosomal subunit protein bL25 L25" evidence="6">
    <location>
        <begin position="7"/>
        <end position="94"/>
    </location>
</feature>
<keyword evidence="3 5" id="KW-0689">Ribosomal protein</keyword>
<dbReference type="PANTHER" id="PTHR33284">
    <property type="entry name" value="RIBOSOMAL PROTEIN L25/GLN-TRNA SYNTHETASE, ANTI-CODON-BINDING DOMAIN-CONTAINING PROTEIN"/>
    <property type="match status" value="1"/>
</dbReference>
<accession>A0A4R6URR7</accession>
<dbReference type="InterPro" id="IPR029751">
    <property type="entry name" value="Ribosomal_L25_dom"/>
</dbReference>
<reference evidence="8 9" key="1">
    <citation type="submission" date="2019-03" db="EMBL/GenBank/DDBJ databases">
        <title>Genomic Encyclopedia of Type Strains, Phase IV (KMG-IV): sequencing the most valuable type-strain genomes for metagenomic binning, comparative biology and taxonomic classification.</title>
        <authorList>
            <person name="Goeker M."/>
        </authorList>
    </citation>
    <scope>NUCLEOTIDE SEQUENCE [LARGE SCALE GENOMIC DNA]</scope>
    <source>
        <strain evidence="8 9">DSM 103792</strain>
    </source>
</reference>
<dbReference type="InterPro" id="IPR020930">
    <property type="entry name" value="Ribosomal_uL5_bac-type"/>
</dbReference>
<comment type="caution">
    <text evidence="8">The sequence shown here is derived from an EMBL/GenBank/DDBJ whole genome shotgun (WGS) entry which is preliminary data.</text>
</comment>
<evidence type="ECO:0000256" key="1">
    <source>
        <dbReference type="ARBA" id="ARBA00022730"/>
    </source>
</evidence>
<dbReference type="InterPro" id="IPR001021">
    <property type="entry name" value="Ribosomal_bL25_long"/>
</dbReference>
<dbReference type="InterPro" id="IPR020056">
    <property type="entry name" value="Rbsml_bL25/Gln-tRNA_synth_N"/>
</dbReference>
<name>A0A4R6URR7_9GAMM</name>
<dbReference type="HAMAP" id="MF_01334">
    <property type="entry name" value="Ribosomal_bL25_CTC"/>
    <property type="match status" value="1"/>
</dbReference>
<evidence type="ECO:0000313" key="9">
    <source>
        <dbReference type="Proteomes" id="UP000295375"/>
    </source>
</evidence>
<dbReference type="Pfam" id="PF01386">
    <property type="entry name" value="Ribosomal_L25p"/>
    <property type="match status" value="1"/>
</dbReference>
<dbReference type="InterPro" id="IPR020055">
    <property type="entry name" value="Ribosomal_bL25_short"/>
</dbReference>
<dbReference type="NCBIfam" id="NF004130">
    <property type="entry name" value="PRK05618.1-5"/>
    <property type="match status" value="1"/>
</dbReference>
<dbReference type="EMBL" id="SNYM01000007">
    <property type="protein sequence ID" value="TDQ48459.1"/>
    <property type="molecule type" value="Genomic_DNA"/>
</dbReference>
<evidence type="ECO:0000259" key="6">
    <source>
        <dbReference type="Pfam" id="PF01386"/>
    </source>
</evidence>
<comment type="function">
    <text evidence="5">This is one of the proteins that binds to the 5S RNA in the ribosome where it forms part of the central protuberance.</text>
</comment>
<dbReference type="AlphaFoldDB" id="A0A4R6URR7"/>
<dbReference type="SUPFAM" id="SSF50715">
    <property type="entry name" value="Ribosomal protein L25-like"/>
    <property type="match status" value="1"/>
</dbReference>
<dbReference type="Gene3D" id="2.170.120.20">
    <property type="entry name" value="Ribosomal protein L25, beta domain"/>
    <property type="match status" value="1"/>
</dbReference>
<keyword evidence="1 5" id="KW-0699">rRNA-binding</keyword>
<dbReference type="RefSeq" id="WP_133590383.1">
    <property type="nucleotide sequence ID" value="NZ_CP037953.1"/>
</dbReference>
<evidence type="ECO:0000256" key="2">
    <source>
        <dbReference type="ARBA" id="ARBA00022884"/>
    </source>
</evidence>
<dbReference type="Proteomes" id="UP000295375">
    <property type="component" value="Unassembled WGS sequence"/>
</dbReference>
<keyword evidence="9" id="KW-1185">Reference proteome</keyword>
<evidence type="ECO:0000256" key="5">
    <source>
        <dbReference type="HAMAP-Rule" id="MF_01334"/>
    </source>
</evidence>
<evidence type="ECO:0000313" key="8">
    <source>
        <dbReference type="EMBL" id="TDQ48459.1"/>
    </source>
</evidence>
<keyword evidence="2 5" id="KW-0694">RNA-binding</keyword>
<dbReference type="NCBIfam" id="TIGR00731">
    <property type="entry name" value="bL25_bact_ctc"/>
    <property type="match status" value="1"/>
</dbReference>
<gene>
    <name evidence="5" type="primary">rplY</name>
    <name evidence="5" type="synonym">ctc</name>
    <name evidence="8" type="ORF">EV696_107197</name>
</gene>
<dbReference type="InterPro" id="IPR011035">
    <property type="entry name" value="Ribosomal_bL25/Gln-tRNA_synth"/>
</dbReference>
<evidence type="ECO:0000256" key="3">
    <source>
        <dbReference type="ARBA" id="ARBA00022980"/>
    </source>
</evidence>
<dbReference type="NCBIfam" id="NF004128">
    <property type="entry name" value="PRK05618.1-2"/>
    <property type="match status" value="1"/>
</dbReference>
<keyword evidence="4 5" id="KW-0687">Ribonucleoprotein</keyword>
<protein>
    <recommendedName>
        <fullName evidence="5">Large ribosomal subunit protein bL25</fullName>
    </recommendedName>
    <alternativeName>
        <fullName evidence="5">General stress protein CTC</fullName>
    </alternativeName>
</protein>
<dbReference type="NCBIfam" id="NF004612">
    <property type="entry name" value="PRK05943.1"/>
    <property type="match status" value="1"/>
</dbReference>
<dbReference type="InterPro" id="IPR020057">
    <property type="entry name" value="Ribosomal_bL25_b-dom"/>
</dbReference>
<dbReference type="CDD" id="cd00495">
    <property type="entry name" value="Ribosomal_L25_TL5_CTC"/>
    <property type="match status" value="1"/>
</dbReference>
<dbReference type="HAMAP" id="MF_01336">
    <property type="entry name" value="Ribosomal_bL25"/>
    <property type="match status" value="1"/>
</dbReference>
<comment type="similarity">
    <text evidence="5">Belongs to the bacterial ribosomal protein bL25 family. CTC subfamily.</text>
</comment>
<dbReference type="GO" id="GO:0008097">
    <property type="term" value="F:5S rRNA binding"/>
    <property type="evidence" value="ECO:0007669"/>
    <property type="project" value="InterPro"/>
</dbReference>
<proteinExistence type="inferred from homology"/>
<comment type="subunit">
    <text evidence="5">Part of the 50S ribosomal subunit; part of the 5S rRNA/L5/L18/L25 subcomplex. Contacts the 5S rRNA. Binds to the 5S rRNA independently of L5 and L18.</text>
</comment>
<feature type="domain" description="Large ribosomal subunit protein bL25 beta" evidence="7">
    <location>
        <begin position="103"/>
        <end position="189"/>
    </location>
</feature>
<sequence length="207" mass="22402">MAISFTLDAVKRDDMGKGASRRLRREDKVPAVIYGGGEAAASITLEHNKVIQALENEAFYSHILTINVDGKPQQVILKDLQRHPFKPKIAHMDFLRVKAGEELHTKVPVHFINEATCPGVKAGGVVHHDVNELEIYVLPKDLPEFIEVDLAGLKVGDSVHLSQIKLPAGVKSAALQRGDDLSLVSINPPIKSEAAPAAAEGEGEKAE</sequence>
<dbReference type="GO" id="GO:0022625">
    <property type="term" value="C:cytosolic large ribosomal subunit"/>
    <property type="evidence" value="ECO:0007669"/>
    <property type="project" value="TreeGrafter"/>
</dbReference>
<dbReference type="GO" id="GO:0006412">
    <property type="term" value="P:translation"/>
    <property type="evidence" value="ECO:0007669"/>
    <property type="project" value="UniProtKB-UniRule"/>
</dbReference>
<dbReference type="FunFam" id="2.40.240.10:FF:000002">
    <property type="entry name" value="50S ribosomal protein L25"/>
    <property type="match status" value="1"/>
</dbReference>
<dbReference type="InterPro" id="IPR037121">
    <property type="entry name" value="Ribosomal_bL25_C"/>
</dbReference>
<organism evidence="8 9">
    <name type="scientific">Permianibacter aggregans</name>
    <dbReference type="NCBI Taxonomy" id="1510150"/>
    <lineage>
        <taxon>Bacteria</taxon>
        <taxon>Pseudomonadati</taxon>
        <taxon>Pseudomonadota</taxon>
        <taxon>Gammaproteobacteria</taxon>
        <taxon>Pseudomonadales</taxon>
        <taxon>Pseudomonadaceae</taxon>
        <taxon>Permianibacter</taxon>
    </lineage>
</organism>
<dbReference type="Gene3D" id="2.40.240.10">
    <property type="entry name" value="Ribosomal Protein L25, Chain P"/>
    <property type="match status" value="1"/>
</dbReference>
<dbReference type="OrthoDB" id="9806411at2"/>
<dbReference type="Pfam" id="PF14693">
    <property type="entry name" value="Ribosomal_TL5_C"/>
    <property type="match status" value="1"/>
</dbReference>
<dbReference type="PANTHER" id="PTHR33284:SF1">
    <property type="entry name" value="RIBOSOMAL PROTEIN L25_GLN-TRNA SYNTHETASE, ANTI-CODON-BINDING DOMAIN-CONTAINING PROTEIN"/>
    <property type="match status" value="1"/>
</dbReference>
<evidence type="ECO:0000256" key="4">
    <source>
        <dbReference type="ARBA" id="ARBA00023274"/>
    </source>
</evidence>
<evidence type="ECO:0000259" key="7">
    <source>
        <dbReference type="Pfam" id="PF14693"/>
    </source>
</evidence>
<dbReference type="GO" id="GO:0003735">
    <property type="term" value="F:structural constituent of ribosome"/>
    <property type="evidence" value="ECO:0007669"/>
    <property type="project" value="InterPro"/>
</dbReference>